<dbReference type="InterPro" id="IPR013766">
    <property type="entry name" value="Thioredoxin_domain"/>
</dbReference>
<name>A0A0S2HZX7_9BACT</name>
<protein>
    <submittedName>
        <fullName evidence="3">Thiol-disulfide oxidoreductase ResA</fullName>
    </submittedName>
</protein>
<dbReference type="PROSITE" id="PS51352">
    <property type="entry name" value="THIOREDOXIN_2"/>
    <property type="match status" value="1"/>
</dbReference>
<dbReference type="Proteomes" id="UP000064893">
    <property type="component" value="Chromosome"/>
</dbReference>
<proteinExistence type="predicted"/>
<feature type="chain" id="PRO_5006599323" evidence="1">
    <location>
        <begin position="19"/>
        <end position="239"/>
    </location>
</feature>
<dbReference type="GO" id="GO:0016209">
    <property type="term" value="F:antioxidant activity"/>
    <property type="evidence" value="ECO:0007669"/>
    <property type="project" value="InterPro"/>
</dbReference>
<dbReference type="GO" id="GO:0016491">
    <property type="term" value="F:oxidoreductase activity"/>
    <property type="evidence" value="ECO:0007669"/>
    <property type="project" value="InterPro"/>
</dbReference>
<dbReference type="RefSeq" id="WP_057953071.1">
    <property type="nucleotide sequence ID" value="NZ_CP013118.1"/>
</dbReference>
<reference evidence="3 4" key="1">
    <citation type="submission" date="2015-11" db="EMBL/GenBank/DDBJ databases">
        <title>Description and complete genome sequence of a novel strain predominating in hypersaline microbial mats and representing a new family of the Bacteriodetes phylum.</title>
        <authorList>
            <person name="Spring S."/>
            <person name="Bunk B."/>
            <person name="Sproer C."/>
            <person name="Klenk H.-P."/>
        </authorList>
    </citation>
    <scope>NUCLEOTIDE SEQUENCE [LARGE SCALE GENOMIC DNA]</scope>
    <source>
        <strain evidence="3 4">L21-Spi-D4</strain>
    </source>
</reference>
<dbReference type="OrthoDB" id="9815205at2"/>
<dbReference type="InterPro" id="IPR000866">
    <property type="entry name" value="AhpC/TSA"/>
</dbReference>
<feature type="signal peptide" evidence="1">
    <location>
        <begin position="1"/>
        <end position="18"/>
    </location>
</feature>
<dbReference type="AlphaFoldDB" id="A0A0S2HZX7"/>
<dbReference type="EMBL" id="CP013118">
    <property type="protein sequence ID" value="ALO15631.1"/>
    <property type="molecule type" value="Genomic_DNA"/>
</dbReference>
<evidence type="ECO:0000259" key="2">
    <source>
        <dbReference type="PROSITE" id="PS51352"/>
    </source>
</evidence>
<evidence type="ECO:0000313" key="4">
    <source>
        <dbReference type="Proteomes" id="UP000064893"/>
    </source>
</evidence>
<sequence length="239" mass="27519" precursor="true">MKNLLLIVLVFISLKSFAQKEPTVLYIYGKRVMNAETYDDFKRHMRIKLGEDGLQVNFKIYKEVSRNDSVIRHFKYSTKKADPGFHYFEYLKVGKPLPDLALQQLNGKIMHLSDLKGKPIVLNFWHTRCYPCIKEMPQLNVIKEHYANSVHFLAVTDDGPDKVNAFLQAHEFNFTHIVKADDFTDTCGILSVPKFFYIDKHGNFMESGRGVGFIKGEDGKLRMGSDAHIRGAIEDLLKE</sequence>
<dbReference type="PANTHER" id="PTHR42852:SF13">
    <property type="entry name" value="PROTEIN DIPZ"/>
    <property type="match status" value="1"/>
</dbReference>
<dbReference type="Pfam" id="PF00578">
    <property type="entry name" value="AhpC-TSA"/>
    <property type="match status" value="1"/>
</dbReference>
<dbReference type="CDD" id="cd02966">
    <property type="entry name" value="TlpA_like_family"/>
    <property type="match status" value="1"/>
</dbReference>
<dbReference type="Gene3D" id="3.40.30.10">
    <property type="entry name" value="Glutaredoxin"/>
    <property type="match status" value="1"/>
</dbReference>
<keyword evidence="4" id="KW-1185">Reference proteome</keyword>
<feature type="domain" description="Thioredoxin" evidence="2">
    <location>
        <begin position="91"/>
        <end position="238"/>
    </location>
</feature>
<evidence type="ECO:0000256" key="1">
    <source>
        <dbReference type="SAM" id="SignalP"/>
    </source>
</evidence>
<accession>A0A0S2HZX7</accession>
<dbReference type="SUPFAM" id="SSF52833">
    <property type="entry name" value="Thioredoxin-like"/>
    <property type="match status" value="1"/>
</dbReference>
<gene>
    <name evidence="3" type="primary">resA_6</name>
    <name evidence="3" type="ORF">L21SP5_01992</name>
</gene>
<keyword evidence="1" id="KW-0732">Signal</keyword>
<organism evidence="3 4">
    <name type="scientific">Salinivirga cyanobacteriivorans</name>
    <dbReference type="NCBI Taxonomy" id="1307839"/>
    <lineage>
        <taxon>Bacteria</taxon>
        <taxon>Pseudomonadati</taxon>
        <taxon>Bacteroidota</taxon>
        <taxon>Bacteroidia</taxon>
        <taxon>Bacteroidales</taxon>
        <taxon>Salinivirgaceae</taxon>
        <taxon>Salinivirga</taxon>
    </lineage>
</organism>
<dbReference type="InterPro" id="IPR050553">
    <property type="entry name" value="Thioredoxin_ResA/DsbE_sf"/>
</dbReference>
<dbReference type="PANTHER" id="PTHR42852">
    <property type="entry name" value="THIOL:DISULFIDE INTERCHANGE PROTEIN DSBE"/>
    <property type="match status" value="1"/>
</dbReference>
<dbReference type="KEGG" id="blq:L21SP5_01992"/>
<dbReference type="InterPro" id="IPR036249">
    <property type="entry name" value="Thioredoxin-like_sf"/>
</dbReference>
<dbReference type="STRING" id="1307839.L21SP5_01992"/>
<evidence type="ECO:0000313" key="3">
    <source>
        <dbReference type="EMBL" id="ALO15631.1"/>
    </source>
</evidence>